<proteinExistence type="predicted"/>
<gene>
    <name evidence="1" type="ORF">TELCIR_25798</name>
</gene>
<dbReference type="Proteomes" id="UP000230423">
    <property type="component" value="Unassembled WGS sequence"/>
</dbReference>
<name>A0A2G9T4M9_TELCI</name>
<dbReference type="EMBL" id="KZ424010">
    <property type="protein sequence ID" value="PIO52888.1"/>
    <property type="molecule type" value="Genomic_DNA"/>
</dbReference>
<dbReference type="AlphaFoldDB" id="A0A2G9T4M9"/>
<sequence length="97" mass="11616">MWEEERESITGRSARVLSLDAAKEVLAQRLDRRVEKMKRMGLRRELEEYYDENRDKLVNREHYGVLQCIGLKEFVPYLELSKEDRQSPRGEILFEKG</sequence>
<evidence type="ECO:0000313" key="1">
    <source>
        <dbReference type="EMBL" id="PIO52888.1"/>
    </source>
</evidence>
<reference evidence="1 2" key="1">
    <citation type="submission" date="2015-09" db="EMBL/GenBank/DDBJ databases">
        <title>Draft genome of the parasitic nematode Teladorsagia circumcincta isolate WARC Sus (inbred).</title>
        <authorList>
            <person name="Mitreva M."/>
        </authorList>
    </citation>
    <scope>NUCLEOTIDE SEQUENCE [LARGE SCALE GENOMIC DNA]</scope>
    <source>
        <strain evidence="1 2">S</strain>
    </source>
</reference>
<protein>
    <submittedName>
        <fullName evidence="1">Uncharacterized protein</fullName>
    </submittedName>
</protein>
<dbReference type="Pfam" id="PF01715">
    <property type="entry name" value="IPPT"/>
    <property type="match status" value="1"/>
</dbReference>
<dbReference type="OrthoDB" id="5860929at2759"/>
<accession>A0A2G9T4M9</accession>
<evidence type="ECO:0000313" key="2">
    <source>
        <dbReference type="Proteomes" id="UP000230423"/>
    </source>
</evidence>
<keyword evidence="2" id="KW-1185">Reference proteome</keyword>
<organism evidence="1 2">
    <name type="scientific">Teladorsagia circumcincta</name>
    <name type="common">Brown stomach worm</name>
    <name type="synonym">Ostertagia circumcincta</name>
    <dbReference type="NCBI Taxonomy" id="45464"/>
    <lineage>
        <taxon>Eukaryota</taxon>
        <taxon>Metazoa</taxon>
        <taxon>Ecdysozoa</taxon>
        <taxon>Nematoda</taxon>
        <taxon>Chromadorea</taxon>
        <taxon>Rhabditida</taxon>
        <taxon>Rhabditina</taxon>
        <taxon>Rhabditomorpha</taxon>
        <taxon>Strongyloidea</taxon>
        <taxon>Trichostrongylidae</taxon>
        <taxon>Teladorsagia</taxon>
    </lineage>
</organism>
<dbReference type="Gene3D" id="1.10.287.890">
    <property type="entry name" value="Crystal structure of tRNA isopentenylpyrophosphate transferase (bh2366) domain"/>
    <property type="match status" value="1"/>
</dbReference>